<sequence>MVSRCSTISPKVTDFEDAEGQSKKAMELTKGWITEWIGHPNLLCRMFQHRQWCLYHQFRVLPLKSINKLKTEGLRKIIEEKRLSTNGVIDRYLEIMSYLKSHKFHLFTNPCGPYIPSWVREFYSAYSTLIPQTKKPVDKFKIVDYVVVRGKGVLYDFTAINVVLECTTRFDYDCLYKIRTTTLENMKKWLAPLISDDTPKWLEFGAAIEKKDLNVATSLFGLPHKGVKVELGDDHRKGNAHAGQAAPNFPPISDVDHRAMQICLGS</sequence>
<dbReference type="EMBL" id="CP133623">
    <property type="protein sequence ID" value="WMV58515.1"/>
    <property type="molecule type" value="Genomic_DNA"/>
</dbReference>
<evidence type="ECO:0000259" key="1">
    <source>
        <dbReference type="Pfam" id="PF20167"/>
    </source>
</evidence>
<accession>A0AAF0V602</accession>
<dbReference type="Pfam" id="PF20167">
    <property type="entry name" value="Transposase_32"/>
    <property type="match status" value="1"/>
</dbReference>
<protein>
    <recommendedName>
        <fullName evidence="1">Putative plant transposon protein domain-containing protein</fullName>
    </recommendedName>
</protein>
<gene>
    <name evidence="2" type="ORF">MTR67_051900</name>
</gene>
<dbReference type="Proteomes" id="UP001234989">
    <property type="component" value="Chromosome 12"/>
</dbReference>
<keyword evidence="3" id="KW-1185">Reference proteome</keyword>
<feature type="domain" description="Putative plant transposon protein" evidence="1">
    <location>
        <begin position="102"/>
        <end position="220"/>
    </location>
</feature>
<proteinExistence type="predicted"/>
<dbReference type="InterPro" id="IPR046796">
    <property type="entry name" value="Transposase_32_dom"/>
</dbReference>
<dbReference type="PANTHER" id="PTHR33180">
    <property type="entry name" value="PHOTOSYSTEM II CP43 REACTION CENTER PROTEIN"/>
    <property type="match status" value="1"/>
</dbReference>
<evidence type="ECO:0000313" key="2">
    <source>
        <dbReference type="EMBL" id="WMV58515.1"/>
    </source>
</evidence>
<organism evidence="2 3">
    <name type="scientific">Solanum verrucosum</name>
    <dbReference type="NCBI Taxonomy" id="315347"/>
    <lineage>
        <taxon>Eukaryota</taxon>
        <taxon>Viridiplantae</taxon>
        <taxon>Streptophyta</taxon>
        <taxon>Embryophyta</taxon>
        <taxon>Tracheophyta</taxon>
        <taxon>Spermatophyta</taxon>
        <taxon>Magnoliopsida</taxon>
        <taxon>eudicotyledons</taxon>
        <taxon>Gunneridae</taxon>
        <taxon>Pentapetalae</taxon>
        <taxon>asterids</taxon>
        <taxon>lamiids</taxon>
        <taxon>Solanales</taxon>
        <taxon>Solanaceae</taxon>
        <taxon>Solanoideae</taxon>
        <taxon>Solaneae</taxon>
        <taxon>Solanum</taxon>
    </lineage>
</organism>
<reference evidence="2" key="1">
    <citation type="submission" date="2023-08" db="EMBL/GenBank/DDBJ databases">
        <title>A de novo genome assembly of Solanum verrucosum Schlechtendal, a Mexican diploid species geographically isolated from the other diploid A-genome species in potato relatives.</title>
        <authorList>
            <person name="Hosaka K."/>
        </authorList>
    </citation>
    <scope>NUCLEOTIDE SEQUENCE</scope>
    <source>
        <tissue evidence="2">Young leaves</tissue>
    </source>
</reference>
<dbReference type="AlphaFoldDB" id="A0AAF0V602"/>
<dbReference type="PANTHER" id="PTHR33180:SF31">
    <property type="entry name" value="POLYPROTEIN PROTEIN"/>
    <property type="match status" value="1"/>
</dbReference>
<evidence type="ECO:0000313" key="3">
    <source>
        <dbReference type="Proteomes" id="UP001234989"/>
    </source>
</evidence>
<name>A0AAF0V602_SOLVR</name>